<dbReference type="InterPro" id="IPR044925">
    <property type="entry name" value="His-Me_finger_sf"/>
</dbReference>
<gene>
    <name evidence="2" type="ordered locus">Slin_1577</name>
</gene>
<evidence type="ECO:0000313" key="3">
    <source>
        <dbReference type="Proteomes" id="UP000002028"/>
    </source>
</evidence>
<dbReference type="KEGG" id="sli:Slin_1577"/>
<dbReference type="InterPro" id="IPR003615">
    <property type="entry name" value="HNH_nuc"/>
</dbReference>
<organism evidence="2 3">
    <name type="scientific">Spirosoma linguale (strain ATCC 33905 / DSM 74 / LMG 10896 / Claus 1)</name>
    <dbReference type="NCBI Taxonomy" id="504472"/>
    <lineage>
        <taxon>Bacteria</taxon>
        <taxon>Pseudomonadati</taxon>
        <taxon>Bacteroidota</taxon>
        <taxon>Cytophagia</taxon>
        <taxon>Cytophagales</taxon>
        <taxon>Cytophagaceae</taxon>
        <taxon>Spirosoma</taxon>
    </lineage>
</organism>
<evidence type="ECO:0000259" key="1">
    <source>
        <dbReference type="Pfam" id="PF13392"/>
    </source>
</evidence>
<dbReference type="Proteomes" id="UP000002028">
    <property type="component" value="Chromosome"/>
</dbReference>
<sequence>MRPMNKCIVNECERSAKALGYCSAHYERLKKGSGLNPAKPIRKSAVSVTDEELRDAVKLTKSWRGLLNYLGFATMSGARKAIQNRVKKLGLDISHYPIQNPRVKCLIEGCTELNHSKDYCLRHYGFLKRNGDPLKIIITGKRRYDAYGYIMLDRKDHPFVTSKTGRIFEHRLIMSEKLGRALLTDEQVHHKNSQRQDNRIDNLELWSTNQPIGGRVKDLIKWAKEILAIYGDDETKYG</sequence>
<protein>
    <recommendedName>
        <fullName evidence="1">HNH nuclease domain-containing protein</fullName>
    </recommendedName>
</protein>
<dbReference type="Pfam" id="PF13392">
    <property type="entry name" value="HNH_3"/>
    <property type="match status" value="1"/>
</dbReference>
<name>D2QP20_SPILD</name>
<proteinExistence type="predicted"/>
<dbReference type="EMBL" id="CP001769">
    <property type="protein sequence ID" value="ADB37626.1"/>
    <property type="molecule type" value="Genomic_DNA"/>
</dbReference>
<accession>D2QP20</accession>
<keyword evidence="3" id="KW-1185">Reference proteome</keyword>
<feature type="domain" description="HNH nuclease" evidence="1">
    <location>
        <begin position="170"/>
        <end position="207"/>
    </location>
</feature>
<dbReference type="Gene3D" id="3.90.75.20">
    <property type="match status" value="1"/>
</dbReference>
<dbReference type="AlphaFoldDB" id="D2QP20"/>
<evidence type="ECO:0000313" key="2">
    <source>
        <dbReference type="EMBL" id="ADB37626.1"/>
    </source>
</evidence>
<dbReference type="HOGENOM" id="CLU_1199216_0_0_10"/>
<dbReference type="eggNOG" id="ENOG502ZD43">
    <property type="taxonomic scope" value="Bacteria"/>
</dbReference>
<dbReference type="STRING" id="504472.Slin_1577"/>
<dbReference type="SUPFAM" id="SSF54060">
    <property type="entry name" value="His-Me finger endonucleases"/>
    <property type="match status" value="1"/>
</dbReference>
<reference evidence="2 3" key="1">
    <citation type="journal article" date="2010" name="Stand. Genomic Sci.">
        <title>Complete genome sequence of Spirosoma linguale type strain (1).</title>
        <authorList>
            <person name="Lail K."/>
            <person name="Sikorski J."/>
            <person name="Saunders E."/>
            <person name="Lapidus A."/>
            <person name="Glavina Del Rio T."/>
            <person name="Copeland A."/>
            <person name="Tice H."/>
            <person name="Cheng J.-F."/>
            <person name="Lucas S."/>
            <person name="Nolan M."/>
            <person name="Bruce D."/>
            <person name="Goodwin L."/>
            <person name="Pitluck S."/>
            <person name="Ivanova N."/>
            <person name="Mavromatis K."/>
            <person name="Ovchinnikova G."/>
            <person name="Pati A."/>
            <person name="Chen A."/>
            <person name="Palaniappan K."/>
            <person name="Land M."/>
            <person name="Hauser L."/>
            <person name="Chang Y.-J."/>
            <person name="Jeffries C.D."/>
            <person name="Chain P."/>
            <person name="Brettin T."/>
            <person name="Detter J.C."/>
            <person name="Schuetze A."/>
            <person name="Rohde M."/>
            <person name="Tindall B.J."/>
            <person name="Goeker M."/>
            <person name="Bristow J."/>
            <person name="Eisen J.A."/>
            <person name="Markowitz V."/>
            <person name="Hugenholtz P."/>
            <person name="Kyrpides N.C."/>
            <person name="Klenk H.-P."/>
            <person name="Chen F."/>
        </authorList>
    </citation>
    <scope>NUCLEOTIDE SEQUENCE [LARGE SCALE GENOMIC DNA]</scope>
    <source>
        <strain evidence="3">ATCC 33905 / DSM 74 / LMG 10896 / Claus 1</strain>
    </source>
</reference>